<feature type="domain" description="AAA+ ATPase" evidence="6">
    <location>
        <begin position="60"/>
        <end position="201"/>
    </location>
</feature>
<evidence type="ECO:0000259" key="6">
    <source>
        <dbReference type="SMART" id="SM00382"/>
    </source>
</evidence>
<dbReference type="GO" id="GO:0045815">
    <property type="term" value="P:transcription initiation-coupled chromatin remodeling"/>
    <property type="evidence" value="ECO:0007669"/>
    <property type="project" value="TreeGrafter"/>
</dbReference>
<keyword evidence="8" id="KW-1185">Reference proteome</keyword>
<dbReference type="InterPro" id="IPR003960">
    <property type="entry name" value="ATPase_AAA_CS"/>
</dbReference>
<dbReference type="GO" id="GO:0016887">
    <property type="term" value="F:ATP hydrolysis activity"/>
    <property type="evidence" value="ECO:0007669"/>
    <property type="project" value="InterPro"/>
</dbReference>
<dbReference type="InterPro" id="IPR003959">
    <property type="entry name" value="ATPase_AAA_core"/>
</dbReference>
<evidence type="ECO:0000256" key="2">
    <source>
        <dbReference type="ARBA" id="ARBA00022741"/>
    </source>
</evidence>
<sequence>IHKDRLEIGARLGDVDPMQVDCSVRFDGVGGLSEHISALKEMVLFPLLYPEVFEKFRIQPPRGCLFYGPPGTGKTLVARALANECSQGDRRIAFFMRKGADCLCKWVGESERQLRLLFDQAYQMRPSIIFFDEIDGLAPVRSTKQDQIHSSIVSTLLALMDGLDSRGEVVVIGATNRLDSIDPALRRPGRFDREFSFSLPDKEARKEIFKIHMRDWTPKLLDTFLDELAGKCVGYCGADIKALCTEVVLCALRRRYPQIYKSSEKLQLDVSSIKITAKDFVRAMQKTVPASQRAVASPGQALSPVSKPLLENTLARILQALQRVFPHTELALKDRQQDGFNRIFNNAIDSDEESASVFEEEAAHTAPGRQKETFLDFSRNAYYQPTSCRPRFLLAGKPGYGQASHLAPAVIHALEKFPVCTLDLSVLFTSPTSPEETCAQLMREAQRRAPSIIYIPHIHSWWEAVGATLRATFSTLLQSIPTFAPVLLLATSDVCHAHLPKEIKEVFNKDHEVFNVQLPNTEERGMFFEDVIMNQTAKPP</sequence>
<dbReference type="GO" id="GO:0006337">
    <property type="term" value="P:nucleosome disassembly"/>
    <property type="evidence" value="ECO:0007669"/>
    <property type="project" value="TreeGrafter"/>
</dbReference>
<evidence type="ECO:0000256" key="3">
    <source>
        <dbReference type="ARBA" id="ARBA00022840"/>
    </source>
</evidence>
<dbReference type="PANTHER" id="PTHR23069">
    <property type="entry name" value="AAA DOMAIN-CONTAINING"/>
    <property type="match status" value="1"/>
</dbReference>
<dbReference type="Pfam" id="PF00004">
    <property type="entry name" value="AAA"/>
    <property type="match status" value="2"/>
</dbReference>
<accession>A0A7L1NY79</accession>
<comment type="similarity">
    <text evidence="1 5">Belongs to the AAA ATPase family.</text>
</comment>
<feature type="non-terminal residue" evidence="7">
    <location>
        <position position="1"/>
    </location>
</feature>
<gene>
    <name evidence="7" type="primary">Atad2</name>
    <name evidence="7" type="ORF">RHICYA_R10003</name>
</gene>
<dbReference type="SMART" id="SM00382">
    <property type="entry name" value="AAA"/>
    <property type="match status" value="1"/>
</dbReference>
<evidence type="ECO:0000256" key="1">
    <source>
        <dbReference type="ARBA" id="ARBA00006914"/>
    </source>
</evidence>
<dbReference type="FunFam" id="1.10.8.60:FF:000016">
    <property type="entry name" value="ATPase family AAA domain-containing protein 2B"/>
    <property type="match status" value="1"/>
</dbReference>
<keyword evidence="2 5" id="KW-0547">Nucleotide-binding</keyword>
<dbReference type="GO" id="GO:0005634">
    <property type="term" value="C:nucleus"/>
    <property type="evidence" value="ECO:0007669"/>
    <property type="project" value="TreeGrafter"/>
</dbReference>
<dbReference type="GO" id="GO:0003682">
    <property type="term" value="F:chromatin binding"/>
    <property type="evidence" value="ECO:0007669"/>
    <property type="project" value="TreeGrafter"/>
</dbReference>
<dbReference type="EMBL" id="VXBP01009927">
    <property type="protein sequence ID" value="NXO04256.1"/>
    <property type="molecule type" value="Genomic_DNA"/>
</dbReference>
<protein>
    <submittedName>
        <fullName evidence="7">ATAD2 protein</fullName>
    </submittedName>
</protein>
<evidence type="ECO:0000313" key="7">
    <source>
        <dbReference type="EMBL" id="NXO04256.1"/>
    </source>
</evidence>
<dbReference type="PANTHER" id="PTHR23069:SF4">
    <property type="entry name" value="ATPASE FAMILY AAA DOMAIN-CONTAINING PROTEIN 2"/>
    <property type="match status" value="1"/>
</dbReference>
<dbReference type="PROSITE" id="PS00674">
    <property type="entry name" value="AAA"/>
    <property type="match status" value="1"/>
</dbReference>
<dbReference type="InterPro" id="IPR041569">
    <property type="entry name" value="AAA_lid_3"/>
</dbReference>
<dbReference type="InterPro" id="IPR045199">
    <property type="entry name" value="ATAD2-like"/>
</dbReference>
<dbReference type="Proteomes" id="UP000565785">
    <property type="component" value="Unassembled WGS sequence"/>
</dbReference>
<dbReference type="Gene3D" id="1.10.8.60">
    <property type="match status" value="1"/>
</dbReference>
<reference evidence="7 8" key="1">
    <citation type="submission" date="2019-09" db="EMBL/GenBank/DDBJ databases">
        <title>Bird 10,000 Genomes (B10K) Project - Family phase.</title>
        <authorList>
            <person name="Zhang G."/>
        </authorList>
    </citation>
    <scope>NUCLEOTIDE SEQUENCE [LARGE SCALE GENOMIC DNA]</scope>
    <source>
        <strain evidence="7">B10K-DU-002-35</strain>
        <tissue evidence="7">Muscle</tissue>
    </source>
</reference>
<comment type="caution">
    <text evidence="7">The sequence shown here is derived from an EMBL/GenBank/DDBJ whole genome shotgun (WGS) entry which is preliminary data.</text>
</comment>
<dbReference type="CDD" id="cd19517">
    <property type="entry name" value="RecA-like_Yta7-like"/>
    <property type="match status" value="1"/>
</dbReference>
<dbReference type="Gene3D" id="3.40.50.300">
    <property type="entry name" value="P-loop containing nucleotide triphosphate hydrolases"/>
    <property type="match status" value="2"/>
</dbReference>
<dbReference type="GO" id="GO:0006334">
    <property type="term" value="P:nucleosome assembly"/>
    <property type="evidence" value="ECO:0007669"/>
    <property type="project" value="TreeGrafter"/>
</dbReference>
<dbReference type="SUPFAM" id="SSF52540">
    <property type="entry name" value="P-loop containing nucleoside triphosphate hydrolases"/>
    <property type="match status" value="2"/>
</dbReference>
<evidence type="ECO:0000256" key="4">
    <source>
        <dbReference type="ARBA" id="ARBA00023117"/>
    </source>
</evidence>
<dbReference type="InterPro" id="IPR003593">
    <property type="entry name" value="AAA+_ATPase"/>
</dbReference>
<keyword evidence="3 5" id="KW-0067">ATP-binding</keyword>
<dbReference type="GO" id="GO:0005524">
    <property type="term" value="F:ATP binding"/>
    <property type="evidence" value="ECO:0007669"/>
    <property type="project" value="UniProtKB-KW"/>
</dbReference>
<dbReference type="FunFam" id="3.40.50.300:FF:000061">
    <property type="entry name" value="ATPase family, AAA domain-containing 2"/>
    <property type="match status" value="1"/>
</dbReference>
<name>A0A7L1NY79_RHICY</name>
<proteinExistence type="inferred from homology"/>
<evidence type="ECO:0000256" key="5">
    <source>
        <dbReference type="RuleBase" id="RU003651"/>
    </source>
</evidence>
<dbReference type="InterPro" id="IPR027417">
    <property type="entry name" value="P-loop_NTPase"/>
</dbReference>
<dbReference type="FunFam" id="3.40.50.300:FF:000734">
    <property type="entry name" value="ATPase family, AAA domain containing 2"/>
    <property type="match status" value="1"/>
</dbReference>
<evidence type="ECO:0000313" key="8">
    <source>
        <dbReference type="Proteomes" id="UP000565785"/>
    </source>
</evidence>
<dbReference type="GO" id="GO:0042393">
    <property type="term" value="F:histone binding"/>
    <property type="evidence" value="ECO:0007669"/>
    <property type="project" value="TreeGrafter"/>
</dbReference>
<dbReference type="AlphaFoldDB" id="A0A7L1NY79"/>
<dbReference type="Pfam" id="PF17862">
    <property type="entry name" value="AAA_lid_3"/>
    <property type="match status" value="1"/>
</dbReference>
<keyword evidence="4" id="KW-0103">Bromodomain</keyword>
<feature type="non-terminal residue" evidence="7">
    <location>
        <position position="540"/>
    </location>
</feature>
<dbReference type="OrthoDB" id="5421at2759"/>
<organism evidence="7 8">
    <name type="scientific">Rhinopomastus cyanomelas</name>
    <name type="common">Common scimitarbill</name>
    <dbReference type="NCBI Taxonomy" id="113115"/>
    <lineage>
        <taxon>Eukaryota</taxon>
        <taxon>Metazoa</taxon>
        <taxon>Chordata</taxon>
        <taxon>Craniata</taxon>
        <taxon>Vertebrata</taxon>
        <taxon>Euteleostomi</taxon>
        <taxon>Archelosauria</taxon>
        <taxon>Archosauria</taxon>
        <taxon>Dinosauria</taxon>
        <taxon>Saurischia</taxon>
        <taxon>Theropoda</taxon>
        <taxon>Coelurosauria</taxon>
        <taxon>Aves</taxon>
        <taxon>Neognathae</taxon>
        <taxon>Neoaves</taxon>
        <taxon>Telluraves</taxon>
        <taxon>Coraciimorphae</taxon>
        <taxon>Bucerotiformes</taxon>
        <taxon>Rhinopomastidae</taxon>
        <taxon>Rhinopomastus</taxon>
    </lineage>
</organism>